<dbReference type="GO" id="GO:0045703">
    <property type="term" value="F:ketoreductase activity"/>
    <property type="evidence" value="ECO:0007669"/>
    <property type="project" value="TreeGrafter"/>
</dbReference>
<dbReference type="Proteomes" id="UP001161247">
    <property type="component" value="Chromosome 2"/>
</dbReference>
<evidence type="ECO:0000256" key="3">
    <source>
        <dbReference type="RuleBase" id="RU000363"/>
    </source>
</evidence>
<dbReference type="InterPro" id="IPR051019">
    <property type="entry name" value="VLCFA-Steroid_DH"/>
</dbReference>
<comment type="similarity">
    <text evidence="3">Belongs to the short-chain dehydrogenases/reductases (SDR) family.</text>
</comment>
<dbReference type="AlphaFoldDB" id="A0AAV1CDL3"/>
<evidence type="ECO:0000256" key="4">
    <source>
        <dbReference type="SAM" id="Phobius"/>
    </source>
</evidence>
<evidence type="ECO:0000256" key="2">
    <source>
        <dbReference type="ARBA" id="ARBA00023002"/>
    </source>
</evidence>
<dbReference type="Pfam" id="PF00106">
    <property type="entry name" value="adh_short"/>
    <property type="match status" value="1"/>
</dbReference>
<sequence length="325" mass="36812">MLSTYYCSLIDHLKPQPFWILFLFSIGLISIFKNSILIAKWIFTTLLRPPKNLKKDYGSWALITGSTDGIGKAMAYELAKKGLNLILISRNSQRLEQVSNQIQSLFPNIHIKILALDFSLMDDNRCYVRIQGAIKELDVGLLVNNVGVTYSSGAKFFHEVEKEDWMNVVRVNLKATTLVTRAVVEGMIKRKRGSIVNIGSGAAIVVPSHPLYAVYAATKAYVDQLSRSLYVEYGSWGIHVQCQVPLYVSTKMASRVAKIQKSSFFVPNAESYAKAAVNRIGYEVRCTPWWTHSLQWTFASFLPQSLLDHWRLSIGISRRRDLQKN</sequence>
<evidence type="ECO:0000313" key="5">
    <source>
        <dbReference type="EMBL" id="CAI9093303.1"/>
    </source>
</evidence>
<gene>
    <name evidence="5" type="ORF">OLC1_LOCUS4751</name>
</gene>
<dbReference type="EMBL" id="OX459119">
    <property type="protein sequence ID" value="CAI9093303.1"/>
    <property type="molecule type" value="Genomic_DNA"/>
</dbReference>
<name>A0AAV1CDL3_OLDCO</name>
<reference evidence="5" key="1">
    <citation type="submission" date="2023-03" db="EMBL/GenBank/DDBJ databases">
        <authorList>
            <person name="Julca I."/>
        </authorList>
    </citation>
    <scope>NUCLEOTIDE SEQUENCE</scope>
</reference>
<evidence type="ECO:0000256" key="1">
    <source>
        <dbReference type="ARBA" id="ARBA00022857"/>
    </source>
</evidence>
<dbReference type="FunFam" id="3.40.50.720:FF:000137">
    <property type="entry name" value="Hydroxysteroid (17-beta) dehydrogenase 3"/>
    <property type="match status" value="1"/>
</dbReference>
<dbReference type="InterPro" id="IPR002347">
    <property type="entry name" value="SDR_fam"/>
</dbReference>
<dbReference type="PRINTS" id="PR00080">
    <property type="entry name" value="SDRFAMILY"/>
</dbReference>
<keyword evidence="6" id="KW-1185">Reference proteome</keyword>
<keyword evidence="4" id="KW-1133">Transmembrane helix</keyword>
<dbReference type="GO" id="GO:0005783">
    <property type="term" value="C:endoplasmic reticulum"/>
    <property type="evidence" value="ECO:0007669"/>
    <property type="project" value="TreeGrafter"/>
</dbReference>
<feature type="transmembrane region" description="Helical" evidence="4">
    <location>
        <begin position="18"/>
        <end position="43"/>
    </location>
</feature>
<dbReference type="PRINTS" id="PR00081">
    <property type="entry name" value="GDHRDH"/>
</dbReference>
<keyword evidence="4" id="KW-0472">Membrane</keyword>
<dbReference type="CDD" id="cd05356">
    <property type="entry name" value="17beta-HSD1_like_SDR_c"/>
    <property type="match status" value="1"/>
</dbReference>
<dbReference type="PIRSF" id="PIRSF000126">
    <property type="entry name" value="11-beta-HSD1"/>
    <property type="match status" value="1"/>
</dbReference>
<keyword evidence="2" id="KW-0560">Oxidoreductase</keyword>
<proteinExistence type="inferred from homology"/>
<accession>A0AAV1CDL3</accession>
<keyword evidence="4" id="KW-0812">Transmembrane</keyword>
<dbReference type="SUPFAM" id="SSF51735">
    <property type="entry name" value="NAD(P)-binding Rossmann-fold domains"/>
    <property type="match status" value="1"/>
</dbReference>
<evidence type="ECO:0000313" key="6">
    <source>
        <dbReference type="Proteomes" id="UP001161247"/>
    </source>
</evidence>
<protein>
    <submittedName>
        <fullName evidence="5">OLC1v1028773C1</fullName>
    </submittedName>
</protein>
<dbReference type="PANTHER" id="PTHR43899:SF26">
    <property type="entry name" value="ENOYL-(ACYL CARRIER) REDUCTASE"/>
    <property type="match status" value="1"/>
</dbReference>
<dbReference type="Gene3D" id="3.40.50.720">
    <property type="entry name" value="NAD(P)-binding Rossmann-like Domain"/>
    <property type="match status" value="1"/>
</dbReference>
<keyword evidence="1" id="KW-0521">NADP</keyword>
<dbReference type="PANTHER" id="PTHR43899">
    <property type="entry name" value="RH59310P"/>
    <property type="match status" value="1"/>
</dbReference>
<dbReference type="InterPro" id="IPR036291">
    <property type="entry name" value="NAD(P)-bd_dom_sf"/>
</dbReference>
<organism evidence="5 6">
    <name type="scientific">Oldenlandia corymbosa var. corymbosa</name>
    <dbReference type="NCBI Taxonomy" id="529605"/>
    <lineage>
        <taxon>Eukaryota</taxon>
        <taxon>Viridiplantae</taxon>
        <taxon>Streptophyta</taxon>
        <taxon>Embryophyta</taxon>
        <taxon>Tracheophyta</taxon>
        <taxon>Spermatophyta</taxon>
        <taxon>Magnoliopsida</taxon>
        <taxon>eudicotyledons</taxon>
        <taxon>Gunneridae</taxon>
        <taxon>Pentapetalae</taxon>
        <taxon>asterids</taxon>
        <taxon>lamiids</taxon>
        <taxon>Gentianales</taxon>
        <taxon>Rubiaceae</taxon>
        <taxon>Rubioideae</taxon>
        <taxon>Spermacoceae</taxon>
        <taxon>Hedyotis-Oldenlandia complex</taxon>
        <taxon>Oldenlandia</taxon>
    </lineage>
</organism>